<dbReference type="FunFam" id="1.25.10.10:FF:000004">
    <property type="entry name" value="Pumilio homolog 1 isoform 2"/>
    <property type="match status" value="1"/>
</dbReference>
<keyword evidence="2" id="KW-0963">Cytoplasm</keyword>
<keyword evidence="3" id="KW-0677">Repeat</keyword>
<feature type="compositionally biased region" description="Basic and acidic residues" evidence="8">
    <location>
        <begin position="135"/>
        <end position="144"/>
    </location>
</feature>
<keyword evidence="11" id="KW-1185">Reference proteome</keyword>
<reference evidence="10" key="1">
    <citation type="submission" date="2019-12" db="EMBL/GenBank/DDBJ databases">
        <authorList>
            <person name="Scholes J."/>
        </authorList>
    </citation>
    <scope>NUCLEOTIDE SEQUENCE</scope>
</reference>
<dbReference type="GO" id="GO:0005737">
    <property type="term" value="C:cytoplasm"/>
    <property type="evidence" value="ECO:0007669"/>
    <property type="project" value="UniProtKB-SubCell"/>
</dbReference>
<comment type="subcellular location">
    <subcellularLocation>
        <location evidence="1">Cytoplasm</location>
    </subcellularLocation>
</comment>
<dbReference type="InterPro" id="IPR033712">
    <property type="entry name" value="Pumilio_RNA-bd"/>
</dbReference>
<feature type="region of interest" description="Disordered" evidence="8">
    <location>
        <begin position="128"/>
        <end position="190"/>
    </location>
</feature>
<dbReference type="PROSITE" id="PS50303">
    <property type="entry name" value="PUM_HD"/>
    <property type="match status" value="1"/>
</dbReference>
<dbReference type="InterPro" id="IPR016024">
    <property type="entry name" value="ARM-type_fold"/>
</dbReference>
<evidence type="ECO:0000256" key="5">
    <source>
        <dbReference type="ARBA" id="ARBA00022884"/>
    </source>
</evidence>
<organism evidence="10 11">
    <name type="scientific">Striga hermonthica</name>
    <name type="common">Purple witchweed</name>
    <name type="synonym">Buchnera hermonthica</name>
    <dbReference type="NCBI Taxonomy" id="68872"/>
    <lineage>
        <taxon>Eukaryota</taxon>
        <taxon>Viridiplantae</taxon>
        <taxon>Streptophyta</taxon>
        <taxon>Embryophyta</taxon>
        <taxon>Tracheophyta</taxon>
        <taxon>Spermatophyta</taxon>
        <taxon>Magnoliopsida</taxon>
        <taxon>eudicotyledons</taxon>
        <taxon>Gunneridae</taxon>
        <taxon>Pentapetalae</taxon>
        <taxon>asterids</taxon>
        <taxon>lamiids</taxon>
        <taxon>Lamiales</taxon>
        <taxon>Orobanchaceae</taxon>
        <taxon>Buchnereae</taxon>
        <taxon>Striga</taxon>
    </lineage>
</organism>
<feature type="repeat" description="Pumilio" evidence="7">
    <location>
        <begin position="602"/>
        <end position="638"/>
    </location>
</feature>
<evidence type="ECO:0000256" key="7">
    <source>
        <dbReference type="PROSITE-ProRule" id="PRU00317"/>
    </source>
</evidence>
<protein>
    <submittedName>
        <fullName evidence="10">Pumilio homolog 5</fullName>
    </submittedName>
</protein>
<evidence type="ECO:0000256" key="8">
    <source>
        <dbReference type="SAM" id="MobiDB-lite"/>
    </source>
</evidence>
<dbReference type="Proteomes" id="UP001153555">
    <property type="component" value="Unassembled WGS sequence"/>
</dbReference>
<dbReference type="SMART" id="SM00025">
    <property type="entry name" value="Pumilio"/>
    <property type="match status" value="7"/>
</dbReference>
<dbReference type="Gene3D" id="1.25.10.10">
    <property type="entry name" value="Leucine-rich Repeat Variant"/>
    <property type="match status" value="1"/>
</dbReference>
<evidence type="ECO:0000256" key="2">
    <source>
        <dbReference type="ARBA" id="ARBA00022490"/>
    </source>
</evidence>
<dbReference type="AlphaFoldDB" id="A0A9N7N4X6"/>
<name>A0A9N7N4X6_STRHE</name>
<feature type="repeat" description="Pumilio" evidence="7">
    <location>
        <begin position="675"/>
        <end position="710"/>
    </location>
</feature>
<feature type="domain" description="PUM-HD" evidence="9">
    <location>
        <begin position="438"/>
        <end position="723"/>
    </location>
</feature>
<dbReference type="GO" id="GO:0006417">
    <property type="term" value="P:regulation of translation"/>
    <property type="evidence" value="ECO:0007669"/>
    <property type="project" value="UniProtKB-KW"/>
</dbReference>
<dbReference type="PANTHER" id="PTHR12537">
    <property type="entry name" value="RNA BINDING PROTEIN PUMILIO-RELATED"/>
    <property type="match status" value="1"/>
</dbReference>
<dbReference type="InterPro" id="IPR011989">
    <property type="entry name" value="ARM-like"/>
</dbReference>
<dbReference type="PANTHER" id="PTHR12537:SF119">
    <property type="entry name" value="PUMILIO HOMOLOG 6, CHLOROPLASTIC"/>
    <property type="match status" value="1"/>
</dbReference>
<accession>A0A9N7N4X6</accession>
<dbReference type="InterPro" id="IPR033133">
    <property type="entry name" value="PUM-HD"/>
</dbReference>
<feature type="compositionally biased region" description="Polar residues" evidence="8">
    <location>
        <begin position="173"/>
        <end position="190"/>
    </location>
</feature>
<feature type="repeat" description="Pumilio" evidence="7">
    <location>
        <begin position="458"/>
        <end position="493"/>
    </location>
</feature>
<evidence type="ECO:0000256" key="1">
    <source>
        <dbReference type="ARBA" id="ARBA00004496"/>
    </source>
</evidence>
<feature type="non-terminal residue" evidence="10">
    <location>
        <position position="723"/>
    </location>
</feature>
<dbReference type="GO" id="GO:0003729">
    <property type="term" value="F:mRNA binding"/>
    <property type="evidence" value="ECO:0007669"/>
    <property type="project" value="TreeGrafter"/>
</dbReference>
<comment type="function">
    <text evidence="6">Sequence-specific RNA-binding protein that regulates translation and mRNA stability by binding the 3'-UTR of target mRNAs. Binds the APUM-binding elements (APBEs) in the 3'-UTR mRNA sequence of CLV1, PNH, WUS and FAS2.</text>
</comment>
<feature type="repeat" description="Pumilio" evidence="7">
    <location>
        <begin position="639"/>
        <end position="674"/>
    </location>
</feature>
<keyword evidence="4" id="KW-0810">Translation regulation</keyword>
<comment type="caution">
    <text evidence="10">The sequence shown here is derived from an EMBL/GenBank/DDBJ whole genome shotgun (WGS) entry which is preliminary data.</text>
</comment>
<evidence type="ECO:0000313" key="10">
    <source>
        <dbReference type="EMBL" id="CAA0821474.1"/>
    </source>
</evidence>
<sequence length="723" mass="80411">MISGSADRWQVLKNSPRYRPSTSEMVIEGLDILTLKDPRSQSLVKDMMPNRSESAPPSMEGSLVAMENIVSHRKINFSFYPDSAPPSIYDVYGENVKLSRNKLPAHEEEPEDDQSCYHSSIVPVEKSGFSGYHSRSLDSMKDTTQRTSPVGLPVHQRDPDYSPSTGGAGNVDSAHTQPTTSANACSDSNLNSQNLHTKELLAQKNNELHQRAPPQDFSTSRVQDSSSQIIYPAITDAYSSSNQLHHIPSNISMPYLTPHSPLYHNVPQTGFFVLQYGSGGYNLNSTIFPSYLAGYPHQGGAFPVAFNGAPFYGRVGVPLQPPFHVQYFQPPLRDPYGSYSHFHYQAPRDGANQMGCYDPKKESQQLSGSGYYGRGNASGHYYGSPTHVGPLGQFPDASVVHPAVQPKMAAVANTSLSHSSGGNPSKISGQSQTWKDAKLNYFLEELKSGTCQKLELSDIKGYIVEFSVDQHGSRFIQQKLLMCSLEEKASVFKEVVPHASKLITDVFGNYVVQKLFEHGNSEERMNLADQLKGQILPLSLQMYGCRVIQKALDVINLEQKTRLVQELDGHVLRCVRDQNGNHVIQKCIESIPLDNIHFMVSSFRGQVASLSMHPYGCRVIQRFLEHCSDNVQTKFIFNEILDSVCSLAQDQYGNYVTQHALERGKPHERSRIIEKLVGSIVQLSQHKFSSNVVEKCVEYSDSDAREMLIKEIIGDGNKNDNLL</sequence>
<proteinExistence type="predicted"/>
<dbReference type="EMBL" id="CACSLK010020742">
    <property type="protein sequence ID" value="CAA0821474.1"/>
    <property type="molecule type" value="Genomic_DNA"/>
</dbReference>
<dbReference type="CDD" id="cd07920">
    <property type="entry name" value="Pumilio"/>
    <property type="match status" value="1"/>
</dbReference>
<dbReference type="OrthoDB" id="668540at2759"/>
<gene>
    <name evidence="10" type="ORF">SHERM_19476</name>
</gene>
<evidence type="ECO:0000256" key="6">
    <source>
        <dbReference type="ARBA" id="ARBA00055193"/>
    </source>
</evidence>
<dbReference type="SUPFAM" id="SSF48371">
    <property type="entry name" value="ARM repeat"/>
    <property type="match status" value="1"/>
</dbReference>
<feature type="repeat" description="Pumilio" evidence="7">
    <location>
        <begin position="566"/>
        <end position="601"/>
    </location>
</feature>
<evidence type="ECO:0000259" key="9">
    <source>
        <dbReference type="PROSITE" id="PS50303"/>
    </source>
</evidence>
<dbReference type="InterPro" id="IPR001313">
    <property type="entry name" value="Pumilio_RNA-bd_rpt"/>
</dbReference>
<dbReference type="PROSITE" id="PS50302">
    <property type="entry name" value="PUM"/>
    <property type="match status" value="7"/>
</dbReference>
<evidence type="ECO:0000256" key="3">
    <source>
        <dbReference type="ARBA" id="ARBA00022737"/>
    </source>
</evidence>
<evidence type="ECO:0000256" key="4">
    <source>
        <dbReference type="ARBA" id="ARBA00022845"/>
    </source>
</evidence>
<dbReference type="Pfam" id="PF00806">
    <property type="entry name" value="PUF"/>
    <property type="match status" value="7"/>
</dbReference>
<feature type="repeat" description="Pumilio" evidence="7">
    <location>
        <begin position="494"/>
        <end position="529"/>
    </location>
</feature>
<keyword evidence="5" id="KW-0694">RNA-binding</keyword>
<evidence type="ECO:0000313" key="11">
    <source>
        <dbReference type="Proteomes" id="UP001153555"/>
    </source>
</evidence>
<feature type="repeat" description="Pumilio" evidence="7">
    <location>
        <begin position="530"/>
        <end position="565"/>
    </location>
</feature>